<feature type="region of interest" description="Disordered" evidence="1">
    <location>
        <begin position="571"/>
        <end position="598"/>
    </location>
</feature>
<dbReference type="Pfam" id="PF15813">
    <property type="entry name" value="DUF4708"/>
    <property type="match status" value="1"/>
</dbReference>
<keyword evidence="4" id="KW-1185">Reference proteome</keyword>
<name>A0A8C2Y8N5_COTJA</name>
<dbReference type="InterPro" id="IPR031643">
    <property type="entry name" value="DUF4708"/>
</dbReference>
<accession>A0A8C2Y8N5</accession>
<feature type="compositionally biased region" description="Basic and acidic residues" evidence="1">
    <location>
        <begin position="694"/>
        <end position="704"/>
    </location>
</feature>
<dbReference type="PANTHER" id="PTHR28495:SF1">
    <property type="entry name" value="GENE, 17266-RELATED"/>
    <property type="match status" value="1"/>
</dbReference>
<dbReference type="GeneTree" id="ENSGT00390000007627"/>
<gene>
    <name evidence="3" type="primary">C18orf63</name>
</gene>
<reference evidence="3" key="2">
    <citation type="submission" date="2025-08" db="UniProtKB">
        <authorList>
            <consortium name="Ensembl"/>
        </authorList>
    </citation>
    <scope>IDENTIFICATION</scope>
</reference>
<feature type="region of interest" description="Disordered" evidence="1">
    <location>
        <begin position="690"/>
        <end position="715"/>
    </location>
</feature>
<protein>
    <submittedName>
        <fullName evidence="3">Chromosome 18 open reading frame 63</fullName>
    </submittedName>
</protein>
<evidence type="ECO:0000313" key="4">
    <source>
        <dbReference type="Proteomes" id="UP000694412"/>
    </source>
</evidence>
<feature type="region of interest" description="Disordered" evidence="1">
    <location>
        <begin position="520"/>
        <end position="548"/>
    </location>
</feature>
<dbReference type="Proteomes" id="UP000694412">
    <property type="component" value="Chromosome 2"/>
</dbReference>
<dbReference type="GO" id="GO:0008584">
    <property type="term" value="P:male gonad development"/>
    <property type="evidence" value="ECO:0007669"/>
    <property type="project" value="Ensembl"/>
</dbReference>
<feature type="compositionally biased region" description="Low complexity" evidence="1">
    <location>
        <begin position="524"/>
        <end position="537"/>
    </location>
</feature>
<proteinExistence type="predicted"/>
<evidence type="ECO:0000313" key="3">
    <source>
        <dbReference type="Ensembl" id="ENSCJPP00005008172.1"/>
    </source>
</evidence>
<reference evidence="3" key="3">
    <citation type="submission" date="2025-09" db="UniProtKB">
        <authorList>
            <consortium name="Ensembl"/>
        </authorList>
    </citation>
    <scope>IDENTIFICATION</scope>
</reference>
<dbReference type="PANTHER" id="PTHR28495">
    <property type="entry name" value="HYPOTHETICAL PROTEIN LOC100359752"/>
    <property type="match status" value="1"/>
</dbReference>
<dbReference type="Ensembl" id="ENSCJPT00005012453.1">
    <property type="protein sequence ID" value="ENSCJPP00005008172.1"/>
    <property type="gene ID" value="ENSCJPG00005007359.1"/>
</dbReference>
<feature type="region of interest" description="Disordered" evidence="1">
    <location>
        <begin position="446"/>
        <end position="468"/>
    </location>
</feature>
<evidence type="ECO:0000259" key="2">
    <source>
        <dbReference type="Pfam" id="PF15813"/>
    </source>
</evidence>
<reference evidence="3" key="1">
    <citation type="submission" date="2015-11" db="EMBL/GenBank/DDBJ databases">
        <authorList>
            <consortium name="International Coturnix japonica Genome Analysis Consortium"/>
            <person name="Warren W."/>
            <person name="Burt D.W."/>
            <person name="Antin P.B."/>
            <person name="Lanford R."/>
            <person name="Gros J."/>
            <person name="Wilson R.K."/>
        </authorList>
    </citation>
    <scope>NUCLEOTIDE SEQUENCE [LARGE SCALE GENOMIC DNA]</scope>
</reference>
<evidence type="ECO:0000256" key="1">
    <source>
        <dbReference type="SAM" id="MobiDB-lite"/>
    </source>
</evidence>
<dbReference type="AlphaFoldDB" id="A0A8C2Y8N5"/>
<organism evidence="3 4">
    <name type="scientific">Coturnix japonica</name>
    <name type="common">Japanese quail</name>
    <name type="synonym">Coturnix coturnix japonica</name>
    <dbReference type="NCBI Taxonomy" id="93934"/>
    <lineage>
        <taxon>Eukaryota</taxon>
        <taxon>Metazoa</taxon>
        <taxon>Chordata</taxon>
        <taxon>Craniata</taxon>
        <taxon>Vertebrata</taxon>
        <taxon>Euteleostomi</taxon>
        <taxon>Archelosauria</taxon>
        <taxon>Archosauria</taxon>
        <taxon>Dinosauria</taxon>
        <taxon>Saurischia</taxon>
        <taxon>Theropoda</taxon>
        <taxon>Coelurosauria</taxon>
        <taxon>Aves</taxon>
        <taxon>Neognathae</taxon>
        <taxon>Galloanserae</taxon>
        <taxon>Galliformes</taxon>
        <taxon>Phasianidae</taxon>
        <taxon>Perdicinae</taxon>
        <taxon>Coturnix</taxon>
    </lineage>
</organism>
<sequence>MNGRRHQSLFFASLPELQKLCAATITLSLQLPESEMRSTQIKVCRQLIFLYQEVLSAPVIGTLNQISVIMAIPFYKSGLCEAYVKRQEATLEAPQRVDPTILQTCLSYTLTARLAPRWNKAGHLLVQGKDFLSQTGRQNAVVLDVNVSETQLCISVEACSVRLPPPELGDFDILTNTIKQFESNENAVIDSHSILANWCYVLPSMKMGQIISISHRIPPESPFHSYEEFQMHWKNLYGYILPDDIEERKIYLSVYFKPIGERLFTYPLRCIRSQPVQYFPRTDSESVLNSFISDVKAKFSHLCGFPVRMTSKALYATQELTRIPAHEIQSESMKLAGEMVCVVSLTQTPPKKPTLANVSSSRSTENSHWMEHLIKEPKPHTSSSKGSVEKISVEATEKLIDRQIAGISELPLQKSLGVSGSSAFELSPKKLSKIIPIFKGSLMKMNGNATNQTNGKKRKNAEKQSPVKSVKSSMLTVCKSSLTQVYKPATCSGSLQIITEKAYVKQDVSVFQRKTETGGQMIKSDSSSNSAVGWSSSEVGHNKANSPSLLKNVRPVHQKSDISPKLNAFATSTSSFRGGKNSTSQNTTKVLRKQQQSKNVYLQIGKSENEMTNSSLSQQQSKKLNEGPRLNIHESILNDTVCTDENDESKASYHSKNCIAKTSCLHTNSVYDQMLTGHKYLTRDEAVTSKLTHSTKESNREASVKKGSARKRQASKRSLMYLRTSELCDLYSVYVMSLLPVSG</sequence>
<feature type="domain" description="DUF4708" evidence="2">
    <location>
        <begin position="7"/>
        <end position="280"/>
    </location>
</feature>